<keyword evidence="3" id="KW-0227">DNA damage</keyword>
<dbReference type="PANTHER" id="PTHR46239">
    <property type="entry name" value="DNA REPAIR PROTEIN RAD51 HOMOLOG 3 RAD51C"/>
    <property type="match status" value="1"/>
</dbReference>
<dbReference type="InterPro" id="IPR020588">
    <property type="entry name" value="RecA_ATP-bd"/>
</dbReference>
<feature type="domain" description="RecA family profile 1" evidence="8">
    <location>
        <begin position="22"/>
        <end position="192"/>
    </location>
</feature>
<dbReference type="EMBL" id="KB206391">
    <property type="protein sequence ID" value="ELP92260.1"/>
    <property type="molecule type" value="Genomic_DNA"/>
</dbReference>
<keyword evidence="4" id="KW-0067">ATP-binding</keyword>
<protein>
    <recommendedName>
        <fullName evidence="7">DNA repair protein RAD51 homolog 3</fullName>
    </recommendedName>
</protein>
<dbReference type="SUPFAM" id="SSF52540">
    <property type="entry name" value="P-loop containing nucleoside triphosphate hydrolases"/>
    <property type="match status" value="1"/>
</dbReference>
<dbReference type="PANTHER" id="PTHR46239:SF1">
    <property type="entry name" value="DNA REPAIR PROTEIN RAD51 HOMOLOG 3"/>
    <property type="match status" value="1"/>
</dbReference>
<dbReference type="GO" id="GO:0033063">
    <property type="term" value="C:Rad51B-Rad51C-Rad51D-XRCC2 complex"/>
    <property type="evidence" value="ECO:0007669"/>
    <property type="project" value="TreeGrafter"/>
</dbReference>
<dbReference type="GO" id="GO:0007131">
    <property type="term" value="P:reciprocal meiotic recombination"/>
    <property type="evidence" value="ECO:0007669"/>
    <property type="project" value="TreeGrafter"/>
</dbReference>
<sequence length="267" mass="30003">MEEDQKKTETLSDIFEKTRTLQIKNVPTFNEDLDRILQGGLEFGQMIQIVGFPGIGKSQLCMQVACNATLPISLGGCNGVVHYYDSGYNLSLKRVTEISECLVKSFPDEVTQDSILSKIEISRPHSLLTLSASILSLDLLHSPPNVIIIDSFPIFMKQTEETYRFSAMTTVMTALATYCRSHHALVLVVNNITSKQINTNYFSSTFNPTPDLKLCFVRSCGIHFSSFFKYFIFLCQPLNKDLTAVVQSPSFFLPQMCTFQIFPGGFR</sequence>
<organism evidence="9 10">
    <name type="scientific">Entamoeba invadens IP1</name>
    <dbReference type="NCBI Taxonomy" id="370355"/>
    <lineage>
        <taxon>Eukaryota</taxon>
        <taxon>Amoebozoa</taxon>
        <taxon>Evosea</taxon>
        <taxon>Archamoebae</taxon>
        <taxon>Mastigamoebida</taxon>
        <taxon>Entamoebidae</taxon>
        <taxon>Entamoeba</taxon>
    </lineage>
</organism>
<keyword evidence="10" id="KW-1185">Reference proteome</keyword>
<dbReference type="GO" id="GO:0005657">
    <property type="term" value="C:replication fork"/>
    <property type="evidence" value="ECO:0007669"/>
    <property type="project" value="TreeGrafter"/>
</dbReference>
<dbReference type="InterPro" id="IPR052093">
    <property type="entry name" value="HR_Repair_Mediator"/>
</dbReference>
<dbReference type="Pfam" id="PF08423">
    <property type="entry name" value="Rad51"/>
    <property type="match status" value="1"/>
</dbReference>
<dbReference type="VEuPathDB" id="AmoebaDB:EIN_118340"/>
<dbReference type="GO" id="GO:0140664">
    <property type="term" value="F:ATP-dependent DNA damage sensor activity"/>
    <property type="evidence" value="ECO:0007669"/>
    <property type="project" value="InterPro"/>
</dbReference>
<reference evidence="9 10" key="1">
    <citation type="submission" date="2012-10" db="EMBL/GenBank/DDBJ databases">
        <authorList>
            <person name="Zafar N."/>
            <person name="Inman J."/>
            <person name="Hall N."/>
            <person name="Lorenzi H."/>
            <person name="Caler E."/>
        </authorList>
    </citation>
    <scope>NUCLEOTIDE SEQUENCE [LARGE SCALE GENOMIC DNA]</scope>
    <source>
        <strain evidence="9 10">IP1</strain>
    </source>
</reference>
<dbReference type="GeneID" id="14891195"/>
<evidence type="ECO:0000259" key="8">
    <source>
        <dbReference type="PROSITE" id="PS50162"/>
    </source>
</evidence>
<dbReference type="GO" id="GO:0000707">
    <property type="term" value="P:meiotic DNA recombinase assembly"/>
    <property type="evidence" value="ECO:0007669"/>
    <property type="project" value="TreeGrafter"/>
</dbReference>
<dbReference type="Proteomes" id="UP000014680">
    <property type="component" value="Unassembled WGS sequence"/>
</dbReference>
<evidence type="ECO:0000256" key="5">
    <source>
        <dbReference type="ARBA" id="ARBA00023204"/>
    </source>
</evidence>
<dbReference type="PROSITE" id="PS50162">
    <property type="entry name" value="RECA_2"/>
    <property type="match status" value="1"/>
</dbReference>
<keyword evidence="5" id="KW-0234">DNA repair</keyword>
<evidence type="ECO:0000256" key="1">
    <source>
        <dbReference type="ARBA" id="ARBA00004123"/>
    </source>
</evidence>
<evidence type="ECO:0000313" key="9">
    <source>
        <dbReference type="EMBL" id="ELP92260.1"/>
    </source>
</evidence>
<dbReference type="GO" id="GO:0000400">
    <property type="term" value="F:four-way junction DNA binding"/>
    <property type="evidence" value="ECO:0007669"/>
    <property type="project" value="TreeGrafter"/>
</dbReference>
<dbReference type="GO" id="GO:0005524">
    <property type="term" value="F:ATP binding"/>
    <property type="evidence" value="ECO:0007669"/>
    <property type="project" value="UniProtKB-KW"/>
</dbReference>
<dbReference type="GO" id="GO:0008821">
    <property type="term" value="F:crossover junction DNA endonuclease activity"/>
    <property type="evidence" value="ECO:0007669"/>
    <property type="project" value="TreeGrafter"/>
</dbReference>
<dbReference type="OMA" id="ERIWFSR"/>
<keyword evidence="2" id="KW-0547">Nucleotide-binding</keyword>
<keyword evidence="6" id="KW-0539">Nucleus</keyword>
<evidence type="ECO:0000256" key="4">
    <source>
        <dbReference type="ARBA" id="ARBA00022840"/>
    </source>
</evidence>
<dbReference type="AlphaFoldDB" id="L7FPY6"/>
<dbReference type="RefSeq" id="XP_004259031.1">
    <property type="nucleotide sequence ID" value="XM_004258983.1"/>
</dbReference>
<evidence type="ECO:0000313" key="10">
    <source>
        <dbReference type="Proteomes" id="UP000014680"/>
    </source>
</evidence>
<evidence type="ECO:0000256" key="2">
    <source>
        <dbReference type="ARBA" id="ARBA00022741"/>
    </source>
</evidence>
<dbReference type="InterPro" id="IPR013632">
    <property type="entry name" value="Rad51_C"/>
</dbReference>
<evidence type="ECO:0000256" key="3">
    <source>
        <dbReference type="ARBA" id="ARBA00022763"/>
    </source>
</evidence>
<dbReference type="InterPro" id="IPR027417">
    <property type="entry name" value="P-loop_NTPase"/>
</dbReference>
<name>L7FPY6_ENTIV</name>
<dbReference type="GO" id="GO:0033065">
    <property type="term" value="C:Rad51C-XRCC3 complex"/>
    <property type="evidence" value="ECO:0007669"/>
    <property type="project" value="TreeGrafter"/>
</dbReference>
<proteinExistence type="predicted"/>
<dbReference type="KEGG" id="eiv:EIN_118340"/>
<dbReference type="Gene3D" id="3.40.50.300">
    <property type="entry name" value="P-loop containing nucleotide triphosphate hydrolases"/>
    <property type="match status" value="1"/>
</dbReference>
<dbReference type="OrthoDB" id="5957327at2759"/>
<comment type="subcellular location">
    <subcellularLocation>
        <location evidence="1">Nucleus</location>
    </subcellularLocation>
</comment>
<gene>
    <name evidence="9" type="ORF">EIN_118340</name>
</gene>
<evidence type="ECO:0000256" key="7">
    <source>
        <dbReference type="ARBA" id="ARBA00040674"/>
    </source>
</evidence>
<evidence type="ECO:0000256" key="6">
    <source>
        <dbReference type="ARBA" id="ARBA00023242"/>
    </source>
</evidence>
<accession>L7FPY6</accession>